<gene>
    <name evidence="11" type="ordered locus">KVU_1277</name>
</gene>
<comment type="subcellular location">
    <subcellularLocation>
        <location evidence="1 9">Cell inner membrane</location>
        <topology evidence="1 9">Multi-pass membrane protein</topology>
    </subcellularLocation>
</comment>
<dbReference type="eggNOG" id="COG3090">
    <property type="taxonomic scope" value="Bacteria"/>
</dbReference>
<dbReference type="InterPro" id="IPR007387">
    <property type="entry name" value="TRAP_DctQ"/>
</dbReference>
<dbReference type="HOGENOM" id="CLU_086356_9_4_5"/>
<evidence type="ECO:0000256" key="3">
    <source>
        <dbReference type="ARBA" id="ARBA00022475"/>
    </source>
</evidence>
<keyword evidence="3" id="KW-1003">Cell membrane</keyword>
<dbReference type="InterPro" id="IPR055348">
    <property type="entry name" value="DctQ"/>
</dbReference>
<dbReference type="GO" id="GO:0022857">
    <property type="term" value="F:transmembrane transporter activity"/>
    <property type="evidence" value="ECO:0007669"/>
    <property type="project" value="UniProtKB-UniRule"/>
</dbReference>
<feature type="transmembrane region" description="Helical" evidence="9">
    <location>
        <begin position="140"/>
        <end position="162"/>
    </location>
</feature>
<evidence type="ECO:0000259" key="10">
    <source>
        <dbReference type="Pfam" id="PF04290"/>
    </source>
</evidence>
<keyword evidence="6 9" id="KW-1133">Transmembrane helix</keyword>
<evidence type="ECO:0000256" key="5">
    <source>
        <dbReference type="ARBA" id="ARBA00022692"/>
    </source>
</evidence>
<dbReference type="PANTHER" id="PTHR35011">
    <property type="entry name" value="2,3-DIKETO-L-GULONATE TRAP TRANSPORTER SMALL PERMEASE PROTEIN YIAM"/>
    <property type="match status" value="1"/>
</dbReference>
<dbReference type="GO" id="GO:0015740">
    <property type="term" value="P:C4-dicarboxylate transport"/>
    <property type="evidence" value="ECO:0007669"/>
    <property type="project" value="TreeGrafter"/>
</dbReference>
<dbReference type="OrthoDB" id="5878939at2"/>
<dbReference type="Proteomes" id="UP000000692">
    <property type="component" value="Chromosome"/>
</dbReference>
<keyword evidence="7 9" id="KW-0472">Membrane</keyword>
<name>F9Y7Z0_KETVW</name>
<feature type="domain" description="Tripartite ATP-independent periplasmic transporters DctQ component" evidence="10">
    <location>
        <begin position="31"/>
        <end position="162"/>
    </location>
</feature>
<feature type="transmembrane region" description="Helical" evidence="9">
    <location>
        <begin position="99"/>
        <end position="128"/>
    </location>
</feature>
<proteinExistence type="inferred from homology"/>
<evidence type="ECO:0000313" key="11">
    <source>
        <dbReference type="EMBL" id="AEM41116.1"/>
    </source>
</evidence>
<dbReference type="AlphaFoldDB" id="F9Y7Z0"/>
<protein>
    <recommendedName>
        <fullName evidence="9">TRAP transporter small permease protein</fullName>
    </recommendedName>
</protein>
<keyword evidence="12" id="KW-1185">Reference proteome</keyword>
<keyword evidence="5 9" id="KW-0812">Transmembrane</keyword>
<reference evidence="11 12" key="1">
    <citation type="journal article" date="2011" name="J. Bacteriol.">
        <title>Complete genome sequence of the industrial strain Ketogulonicigenium vulgare WSH-001.</title>
        <authorList>
            <person name="Liu L."/>
            <person name="Li Y."/>
            <person name="Zhang J."/>
            <person name="Zhou Z."/>
            <person name="Liu J."/>
            <person name="Li X."/>
            <person name="Zhou J."/>
            <person name="Du G."/>
            <person name="Wang L."/>
            <person name="Chen J."/>
        </authorList>
    </citation>
    <scope>NUCLEOTIDE SEQUENCE [LARGE SCALE GENOMIC DNA]</scope>
    <source>
        <strain evidence="11 12">WSH-001</strain>
    </source>
</reference>
<accession>F9Y7Z0</accession>
<comment type="function">
    <text evidence="9">Part of the tripartite ATP-independent periplasmic (TRAP) transport system.</text>
</comment>
<evidence type="ECO:0000256" key="1">
    <source>
        <dbReference type="ARBA" id="ARBA00004429"/>
    </source>
</evidence>
<sequence>MLGRLADIFIRVMDGVNRLTLWLMAGLMALMTAAITIQVLVRFTAKMQGIRMSAPWTEELARYAMIWIVFLGLGLGFRHRMLIALTFVVEKLNLRWGQVLQYIALAISFAFLLVLFDLGMGAVGFGAMEKSPVLKIPKTWVYWSMPVGAVLACLNIITLVLVTLRSGGDIRRPDSDLQMTED</sequence>
<evidence type="ECO:0000256" key="9">
    <source>
        <dbReference type="RuleBase" id="RU369079"/>
    </source>
</evidence>
<feature type="transmembrane region" description="Helical" evidence="9">
    <location>
        <begin position="60"/>
        <end position="78"/>
    </location>
</feature>
<dbReference type="PANTHER" id="PTHR35011:SF2">
    <property type="entry name" value="2,3-DIKETO-L-GULONATE TRAP TRANSPORTER SMALL PERMEASE PROTEIN YIAM"/>
    <property type="match status" value="1"/>
</dbReference>
<dbReference type="EMBL" id="CP002018">
    <property type="protein sequence ID" value="AEM41116.1"/>
    <property type="molecule type" value="Genomic_DNA"/>
</dbReference>
<comment type="subunit">
    <text evidence="9">The complex comprises the extracytoplasmic solute receptor protein and the two transmembrane proteins.</text>
</comment>
<comment type="similarity">
    <text evidence="8 9">Belongs to the TRAP transporter small permease family.</text>
</comment>
<dbReference type="GO" id="GO:0005886">
    <property type="term" value="C:plasma membrane"/>
    <property type="evidence" value="ECO:0007669"/>
    <property type="project" value="UniProtKB-SubCell"/>
</dbReference>
<evidence type="ECO:0000256" key="6">
    <source>
        <dbReference type="ARBA" id="ARBA00022989"/>
    </source>
</evidence>
<evidence type="ECO:0000256" key="4">
    <source>
        <dbReference type="ARBA" id="ARBA00022519"/>
    </source>
</evidence>
<dbReference type="RefSeq" id="WP_013384580.1">
    <property type="nucleotide sequence ID" value="NC_017384.1"/>
</dbReference>
<organism evidence="11 12">
    <name type="scientific">Ketogulonicigenium vulgare (strain WSH-001)</name>
    <dbReference type="NCBI Taxonomy" id="759362"/>
    <lineage>
        <taxon>Bacteria</taxon>
        <taxon>Pseudomonadati</taxon>
        <taxon>Pseudomonadota</taxon>
        <taxon>Alphaproteobacteria</taxon>
        <taxon>Rhodobacterales</taxon>
        <taxon>Roseobacteraceae</taxon>
        <taxon>Ketogulonicigenium</taxon>
    </lineage>
</organism>
<dbReference type="KEGG" id="kvl:KVU_1277"/>
<feature type="transmembrane region" description="Helical" evidence="9">
    <location>
        <begin position="21"/>
        <end position="40"/>
    </location>
</feature>
<evidence type="ECO:0000313" key="12">
    <source>
        <dbReference type="Proteomes" id="UP000000692"/>
    </source>
</evidence>
<keyword evidence="4 9" id="KW-0997">Cell inner membrane</keyword>
<keyword evidence="2 9" id="KW-0813">Transport</keyword>
<evidence type="ECO:0000256" key="8">
    <source>
        <dbReference type="ARBA" id="ARBA00038436"/>
    </source>
</evidence>
<evidence type="ECO:0000256" key="7">
    <source>
        <dbReference type="ARBA" id="ARBA00023136"/>
    </source>
</evidence>
<dbReference type="Pfam" id="PF04290">
    <property type="entry name" value="DctQ"/>
    <property type="match status" value="1"/>
</dbReference>
<evidence type="ECO:0000256" key="2">
    <source>
        <dbReference type="ARBA" id="ARBA00022448"/>
    </source>
</evidence>